<reference evidence="2 3" key="1">
    <citation type="submission" date="2020-10" db="EMBL/GenBank/DDBJ databases">
        <title>Connecting structure to function with the recovery of over 1000 high-quality activated sludge metagenome-assembled genomes encoding full-length rRNA genes using long-read sequencing.</title>
        <authorList>
            <person name="Singleton C.M."/>
            <person name="Petriglieri F."/>
            <person name="Kristensen J.M."/>
            <person name="Kirkegaard R.H."/>
            <person name="Michaelsen T.Y."/>
            <person name="Andersen M.H."/>
            <person name="Karst S.M."/>
            <person name="Dueholm M.S."/>
            <person name="Nielsen P.H."/>
            <person name="Albertsen M."/>
        </authorList>
    </citation>
    <scope>NUCLEOTIDE SEQUENCE [LARGE SCALE GENOMIC DNA]</scope>
    <source>
        <strain evidence="2">AalE_18-Q3-R2-46_BAT3C.188</strain>
    </source>
</reference>
<sequence>MAVDVEELLVLDGVVVAVAVGEGLVEVADVGADAVTVTVGDATGEDPALPRMKMKATNPMITTANAAMTGASERAASGPGAPESSGGPPEGVDGSKLMGFSLLDRRGAHPTARGVLAAPSVGRLPDPAG</sequence>
<name>A0A935CEQ0_9MICO</name>
<evidence type="ECO:0000313" key="2">
    <source>
        <dbReference type="EMBL" id="MBK6300231.1"/>
    </source>
</evidence>
<gene>
    <name evidence="2" type="ORF">IPF40_03975</name>
</gene>
<proteinExistence type="predicted"/>
<evidence type="ECO:0000256" key="1">
    <source>
        <dbReference type="SAM" id="MobiDB-lite"/>
    </source>
</evidence>
<organism evidence="2 3">
    <name type="scientific">Candidatus Phosphoribacter hodrii</name>
    <dbReference type="NCBI Taxonomy" id="2953743"/>
    <lineage>
        <taxon>Bacteria</taxon>
        <taxon>Bacillati</taxon>
        <taxon>Actinomycetota</taxon>
        <taxon>Actinomycetes</taxon>
        <taxon>Micrococcales</taxon>
        <taxon>Dermatophilaceae</taxon>
        <taxon>Candidatus Phosphoribacter</taxon>
    </lineage>
</organism>
<feature type="compositionally biased region" description="Low complexity" evidence="1">
    <location>
        <begin position="75"/>
        <end position="91"/>
    </location>
</feature>
<dbReference type="AlphaFoldDB" id="A0A935CEQ0"/>
<protein>
    <submittedName>
        <fullName evidence="2">Uncharacterized protein</fullName>
    </submittedName>
</protein>
<accession>A0A935CEQ0</accession>
<comment type="caution">
    <text evidence="2">The sequence shown here is derived from an EMBL/GenBank/DDBJ whole genome shotgun (WGS) entry which is preliminary data.</text>
</comment>
<evidence type="ECO:0000313" key="3">
    <source>
        <dbReference type="Proteomes" id="UP000718281"/>
    </source>
</evidence>
<dbReference type="EMBL" id="JADIXZ010000003">
    <property type="protein sequence ID" value="MBK6300231.1"/>
    <property type="molecule type" value="Genomic_DNA"/>
</dbReference>
<feature type="region of interest" description="Disordered" evidence="1">
    <location>
        <begin position="67"/>
        <end position="99"/>
    </location>
</feature>
<dbReference type="Proteomes" id="UP000718281">
    <property type="component" value="Unassembled WGS sequence"/>
</dbReference>